<evidence type="ECO:0000256" key="1">
    <source>
        <dbReference type="SAM" id="MobiDB-lite"/>
    </source>
</evidence>
<gene>
    <name evidence="2" type="ORF">PCOR1329_LOCUS60417</name>
</gene>
<sequence>MGAKTCKTDCGCDQGDAGDDVRVLAQPDAKEVVDMTSMLPRRPARAPPEAAPAGARSSSRREPFEVTIVRQGQQWRTLGLVVSPDDDPKYLVIDDIWEPSLVGEYNKLQKSKKFLIRPRDLITSVNGSICDGEGMLNLIQSTTRGACLKLRVRPANGEG</sequence>
<dbReference type="EMBL" id="CAUYUJ010017566">
    <property type="protein sequence ID" value="CAK0875851.1"/>
    <property type="molecule type" value="Genomic_DNA"/>
</dbReference>
<protein>
    <recommendedName>
        <fullName evidence="4">PDZ domain-containing protein</fullName>
    </recommendedName>
</protein>
<comment type="caution">
    <text evidence="2">The sequence shown here is derived from an EMBL/GenBank/DDBJ whole genome shotgun (WGS) entry which is preliminary data.</text>
</comment>
<dbReference type="Proteomes" id="UP001189429">
    <property type="component" value="Unassembled WGS sequence"/>
</dbReference>
<accession>A0ABN9VQV7</accession>
<evidence type="ECO:0000313" key="2">
    <source>
        <dbReference type="EMBL" id="CAK0875851.1"/>
    </source>
</evidence>
<reference evidence="2" key="1">
    <citation type="submission" date="2023-10" db="EMBL/GenBank/DDBJ databases">
        <authorList>
            <person name="Chen Y."/>
            <person name="Shah S."/>
            <person name="Dougan E. K."/>
            <person name="Thang M."/>
            <person name="Chan C."/>
        </authorList>
    </citation>
    <scope>NUCLEOTIDE SEQUENCE [LARGE SCALE GENOMIC DNA]</scope>
</reference>
<dbReference type="InterPro" id="IPR036034">
    <property type="entry name" value="PDZ_sf"/>
</dbReference>
<feature type="region of interest" description="Disordered" evidence="1">
    <location>
        <begin position="39"/>
        <end position="63"/>
    </location>
</feature>
<organism evidence="2 3">
    <name type="scientific">Prorocentrum cordatum</name>
    <dbReference type="NCBI Taxonomy" id="2364126"/>
    <lineage>
        <taxon>Eukaryota</taxon>
        <taxon>Sar</taxon>
        <taxon>Alveolata</taxon>
        <taxon>Dinophyceae</taxon>
        <taxon>Prorocentrales</taxon>
        <taxon>Prorocentraceae</taxon>
        <taxon>Prorocentrum</taxon>
    </lineage>
</organism>
<keyword evidence="3" id="KW-1185">Reference proteome</keyword>
<proteinExistence type="predicted"/>
<evidence type="ECO:0008006" key="4">
    <source>
        <dbReference type="Google" id="ProtNLM"/>
    </source>
</evidence>
<evidence type="ECO:0000313" key="3">
    <source>
        <dbReference type="Proteomes" id="UP001189429"/>
    </source>
</evidence>
<dbReference type="SUPFAM" id="SSF50156">
    <property type="entry name" value="PDZ domain-like"/>
    <property type="match status" value="1"/>
</dbReference>
<name>A0ABN9VQV7_9DINO</name>